<name>A0A061JBG4_TRYRA</name>
<protein>
    <submittedName>
        <fullName evidence="1">Uncharacterized protein</fullName>
    </submittedName>
</protein>
<comment type="caution">
    <text evidence="1">The sequence shown here is derived from an EMBL/GenBank/DDBJ whole genome shotgun (WGS) entry which is preliminary data.</text>
</comment>
<reference evidence="1 2" key="1">
    <citation type="submission" date="2013-07" db="EMBL/GenBank/DDBJ databases">
        <authorList>
            <person name="Stoco P.H."/>
            <person name="Wagner G."/>
            <person name="Gerber A."/>
            <person name="Zaha A."/>
            <person name="Thompson C."/>
            <person name="Bartholomeu D.C."/>
            <person name="Luckemeyer D.D."/>
            <person name="Bahia D."/>
            <person name="Loreto E."/>
            <person name="Prestes E.B."/>
            <person name="Lima F.M."/>
            <person name="Rodrigues-Luiz G."/>
            <person name="Vallejo G.A."/>
            <person name="Filho J.F."/>
            <person name="Monteiro K.M."/>
            <person name="Tyler K.M."/>
            <person name="de Almeida L.G."/>
            <person name="Ortiz M.F."/>
            <person name="Siervo M.A."/>
            <person name="de Moraes M.H."/>
            <person name="Cunha O.L."/>
            <person name="Mendonca-Neto R."/>
            <person name="Silva R."/>
            <person name="Teixeira S.M."/>
            <person name="Murta S.M."/>
            <person name="Sincero T.C."/>
            <person name="Mendes T.A."/>
            <person name="Urmenyi T.P."/>
            <person name="Silva V.G."/>
            <person name="da Rocha W.D."/>
            <person name="Andersson B."/>
            <person name="Romanha A.J."/>
            <person name="Steindel M."/>
            <person name="de Vasconcelos A.T."/>
            <person name="Grisard E.C."/>
        </authorList>
    </citation>
    <scope>NUCLEOTIDE SEQUENCE [LARGE SCALE GENOMIC DNA]</scope>
    <source>
        <strain evidence="1 2">SC58</strain>
    </source>
</reference>
<dbReference type="SUPFAM" id="SSF52047">
    <property type="entry name" value="RNI-like"/>
    <property type="match status" value="1"/>
</dbReference>
<dbReference type="InterPro" id="IPR032675">
    <property type="entry name" value="LRR_dom_sf"/>
</dbReference>
<sequence>MNKRESHRHKRCGGQMCDIEPRYGTKAPSSRRLQAVTTSELLKRVRDNDPALGTVRISPELLNSPIMLDALLRNNTIRSVVFVDVSPKTVSEAAWAKFLSCLFHLPLHSVIAGGMQLPAHFMRHLLELVEYSCGVGRGCKWSPEDSNALDVKAAASAADEAVGEAASSSTDDLKADAALEFFDLSGSYITESHARWLARALFHPRSSLRHVDLSECRLGTLGLQTLLLEESNSSSRLTAEVAAVTELEVLDLRWNGVTEDFGFQLFLDSLEIHSKCITCMLADGNYISSALHQRLVDRKNRMWPIITNRRRTRYAETKELKRTQQREQQAASSSGFVLDLIFSVAAESSLSLPSLRLLASLLHTRE</sequence>
<dbReference type="OrthoDB" id="249346at2759"/>
<dbReference type="AlphaFoldDB" id="A0A061JBG4"/>
<dbReference type="VEuPathDB" id="TriTrypDB:TRSC58_00553"/>
<accession>A0A061JBG4</accession>
<dbReference type="Gene3D" id="3.80.10.10">
    <property type="entry name" value="Ribonuclease Inhibitor"/>
    <property type="match status" value="1"/>
</dbReference>
<proteinExistence type="predicted"/>
<gene>
    <name evidence="1" type="ORF">TRSC58_00553</name>
</gene>
<dbReference type="Proteomes" id="UP000031737">
    <property type="component" value="Unassembled WGS sequence"/>
</dbReference>
<organism evidence="1 2">
    <name type="scientific">Trypanosoma rangeli SC58</name>
    <dbReference type="NCBI Taxonomy" id="429131"/>
    <lineage>
        <taxon>Eukaryota</taxon>
        <taxon>Discoba</taxon>
        <taxon>Euglenozoa</taxon>
        <taxon>Kinetoplastea</taxon>
        <taxon>Metakinetoplastina</taxon>
        <taxon>Trypanosomatida</taxon>
        <taxon>Trypanosomatidae</taxon>
        <taxon>Trypanosoma</taxon>
        <taxon>Herpetosoma</taxon>
    </lineage>
</organism>
<keyword evidence="2" id="KW-1185">Reference proteome</keyword>
<evidence type="ECO:0000313" key="1">
    <source>
        <dbReference type="EMBL" id="ESL11690.1"/>
    </source>
</evidence>
<dbReference type="EMBL" id="AUPL01000553">
    <property type="protein sequence ID" value="ESL11690.1"/>
    <property type="molecule type" value="Genomic_DNA"/>
</dbReference>
<evidence type="ECO:0000313" key="2">
    <source>
        <dbReference type="Proteomes" id="UP000031737"/>
    </source>
</evidence>